<feature type="non-terminal residue" evidence="2">
    <location>
        <position position="263"/>
    </location>
</feature>
<dbReference type="AlphaFoldDB" id="A0A9X9LRC3"/>
<evidence type="ECO:0000313" key="3">
    <source>
        <dbReference type="Proteomes" id="UP000269945"/>
    </source>
</evidence>
<name>A0A9X9LRC3_GULGU</name>
<proteinExistence type="predicted"/>
<gene>
    <name evidence="2" type="ORF">BN2614_LOCUS1</name>
</gene>
<dbReference type="Proteomes" id="UP000269945">
    <property type="component" value="Unassembled WGS sequence"/>
</dbReference>
<evidence type="ECO:0000256" key="1">
    <source>
        <dbReference type="SAM" id="MobiDB-lite"/>
    </source>
</evidence>
<feature type="non-terminal residue" evidence="2">
    <location>
        <position position="1"/>
    </location>
</feature>
<comment type="caution">
    <text evidence="2">The sequence shown here is derived from an EMBL/GenBank/DDBJ whole genome shotgun (WGS) entry which is preliminary data.</text>
</comment>
<feature type="compositionally biased region" description="Pro residues" evidence="1">
    <location>
        <begin position="251"/>
        <end position="263"/>
    </location>
</feature>
<feature type="compositionally biased region" description="Basic residues" evidence="1">
    <location>
        <begin position="202"/>
        <end position="211"/>
    </location>
</feature>
<organism evidence="2 3">
    <name type="scientific">Gulo gulo</name>
    <name type="common">Wolverine</name>
    <name type="synonym">Gluton</name>
    <dbReference type="NCBI Taxonomy" id="48420"/>
    <lineage>
        <taxon>Eukaryota</taxon>
        <taxon>Metazoa</taxon>
        <taxon>Chordata</taxon>
        <taxon>Craniata</taxon>
        <taxon>Vertebrata</taxon>
        <taxon>Euteleostomi</taxon>
        <taxon>Mammalia</taxon>
        <taxon>Eutheria</taxon>
        <taxon>Laurasiatheria</taxon>
        <taxon>Carnivora</taxon>
        <taxon>Caniformia</taxon>
        <taxon>Musteloidea</taxon>
        <taxon>Mustelidae</taxon>
        <taxon>Guloninae</taxon>
        <taxon>Gulo</taxon>
    </lineage>
</organism>
<dbReference type="EMBL" id="CYRY02012744">
    <property type="protein sequence ID" value="VCW83729.1"/>
    <property type="molecule type" value="Genomic_DNA"/>
</dbReference>
<evidence type="ECO:0000313" key="2">
    <source>
        <dbReference type="EMBL" id="VCW83729.1"/>
    </source>
</evidence>
<feature type="compositionally biased region" description="Low complexity" evidence="1">
    <location>
        <begin position="221"/>
        <end position="242"/>
    </location>
</feature>
<sequence length="263" mass="29058">PRPPPPPVQGRHCGLGSRDQRREGKKEGRKEEKKGGRKRGEERRREKRREGKEEEFRGAEEETQGRKEGRRREDDTPAAASKGQSGDPCCLRRSSDGDGAPPRPQPPRAPALQARSAGAPQESCPDPSWSRRSNLTRSPPRTSRAPTGAPAATSECDCTRKDTSTTTRGPPPSTMAMPRRPCSKGRPQSPCTLRPCVENWARRPRARHRLPPRAQSWLQPRAATSTATRRSARATRLTPSSSPTGARAVRPPTPRLPPRPPRQ</sequence>
<feature type="region of interest" description="Disordered" evidence="1">
    <location>
        <begin position="1"/>
        <end position="263"/>
    </location>
</feature>
<keyword evidence="3" id="KW-1185">Reference proteome</keyword>
<accession>A0A9X9LRC3</accession>
<protein>
    <submittedName>
        <fullName evidence="2">Uncharacterized protein</fullName>
    </submittedName>
</protein>
<feature type="compositionally biased region" description="Basic and acidic residues" evidence="1">
    <location>
        <begin position="18"/>
        <end position="75"/>
    </location>
</feature>
<reference evidence="2 3" key="1">
    <citation type="submission" date="2018-10" db="EMBL/GenBank/DDBJ databases">
        <authorList>
            <person name="Ekblom R."/>
            <person name="Jareborg N."/>
        </authorList>
    </citation>
    <scope>NUCLEOTIDE SEQUENCE [LARGE SCALE GENOMIC DNA]</scope>
    <source>
        <tissue evidence="2">Muscle</tissue>
    </source>
</reference>
<feature type="compositionally biased region" description="Polar residues" evidence="1">
    <location>
        <begin position="130"/>
        <end position="145"/>
    </location>
</feature>